<keyword evidence="3" id="KW-1185">Reference proteome</keyword>
<comment type="caution">
    <text evidence="2">The sequence shown here is derived from an EMBL/GenBank/DDBJ whole genome shotgun (WGS) entry which is preliminary data.</text>
</comment>
<organism evidence="2 3">
    <name type="scientific">Methanoculleus sediminis</name>
    <dbReference type="NCBI Taxonomy" id="1550566"/>
    <lineage>
        <taxon>Archaea</taxon>
        <taxon>Methanobacteriati</taxon>
        <taxon>Methanobacteriota</taxon>
        <taxon>Stenosarchaea group</taxon>
        <taxon>Methanomicrobia</taxon>
        <taxon>Methanomicrobiales</taxon>
        <taxon>Methanomicrobiaceae</taxon>
        <taxon>Methanoculleus</taxon>
    </lineage>
</organism>
<dbReference type="InterPro" id="IPR019287">
    <property type="entry name" value="Hday_junct_resolvase-rel_dom"/>
</dbReference>
<dbReference type="STRING" id="1550566.SZ63_06380"/>
<evidence type="ECO:0000259" key="1">
    <source>
        <dbReference type="Pfam" id="PF10107"/>
    </source>
</evidence>
<sequence length="187" mass="22080">MIEWAVILLLFLAVLVLFYKYSRIQGRIEQKAREIFESWRLREREDLENWKEQELKRLSDEKAKILFETWRQEEEGNIRTDAIKRSQSVTRGKVTECLIPYFPDFPYNPKDARFLGTPVDLIVFDGLSDADEVQNVVFVEIKTGKAANLSRRERAVRECIKAGRVQYFIIHQSFDETANQLRDMGMN</sequence>
<protein>
    <submittedName>
        <fullName evidence="2">Holliday junction resolvase</fullName>
    </submittedName>
</protein>
<accession>A0A0H1R7J2</accession>
<dbReference type="PATRIC" id="fig|1550566.3.peg.1385"/>
<dbReference type="AlphaFoldDB" id="A0A0H1R7J2"/>
<dbReference type="Proteomes" id="UP000035301">
    <property type="component" value="Unassembled WGS sequence"/>
</dbReference>
<evidence type="ECO:0000313" key="2">
    <source>
        <dbReference type="EMBL" id="KLK88617.1"/>
    </source>
</evidence>
<dbReference type="InterPro" id="IPR028300">
    <property type="entry name" value="Holliday_junct_resolvase-rel"/>
</dbReference>
<reference evidence="2 3" key="1">
    <citation type="journal article" date="2015" name="Int. J. Syst. Evol. Microbiol.">
        <title>Methanoculleus sediminis sp. nov., a methanogen from sediments near a submarine mud volcano.</title>
        <authorList>
            <person name="Chen S.C."/>
            <person name="Chen M.F."/>
            <person name="Lai M.C."/>
            <person name="Weng C.Y."/>
            <person name="Wu S.Y."/>
            <person name="Lin S."/>
            <person name="Yang T.F."/>
            <person name="Chen P.C."/>
        </authorList>
    </citation>
    <scope>NUCLEOTIDE SEQUENCE [LARGE SCALE GENOMIC DNA]</scope>
    <source>
        <strain evidence="2 3">S3Fa</strain>
    </source>
</reference>
<gene>
    <name evidence="2" type="ORF">SZ63_06380</name>
</gene>
<name>A0A0H1R7J2_9EURY</name>
<dbReference type="Pfam" id="PF10107">
    <property type="entry name" value="Endonuc_Holl"/>
    <property type="match status" value="1"/>
</dbReference>
<dbReference type="RefSeq" id="WP_048182810.1">
    <property type="nucleotide sequence ID" value="NZ_JXOJ01000002.1"/>
</dbReference>
<dbReference type="EMBL" id="JXOJ01000002">
    <property type="protein sequence ID" value="KLK88617.1"/>
    <property type="molecule type" value="Genomic_DNA"/>
</dbReference>
<proteinExistence type="predicted"/>
<dbReference type="PIRSF" id="PIRSF014735">
    <property type="entry name" value="UCP014735"/>
    <property type="match status" value="1"/>
</dbReference>
<feature type="domain" description="Holliday junction resolvase-related" evidence="1">
    <location>
        <begin position="9"/>
        <end position="172"/>
    </location>
</feature>
<dbReference type="OrthoDB" id="29270at2157"/>
<evidence type="ECO:0000313" key="3">
    <source>
        <dbReference type="Proteomes" id="UP000035301"/>
    </source>
</evidence>